<dbReference type="Gene3D" id="3.90.70.10">
    <property type="entry name" value="Cysteine proteinases"/>
    <property type="match status" value="1"/>
</dbReference>
<evidence type="ECO:0000256" key="4">
    <source>
        <dbReference type="ARBA" id="ARBA00022801"/>
    </source>
</evidence>
<keyword evidence="4 6" id="KW-0378">Hydrolase</keyword>
<gene>
    <name evidence="8" type="ORF">SteCoe_24141</name>
</gene>
<dbReference type="OrthoDB" id="289038at2759"/>
<dbReference type="InterPro" id="IPR050164">
    <property type="entry name" value="Peptidase_C19"/>
</dbReference>
<dbReference type="EMBL" id="MPUH01000629">
    <property type="protein sequence ID" value="OMJ76475.1"/>
    <property type="molecule type" value="Genomic_DNA"/>
</dbReference>
<dbReference type="InterPro" id="IPR045578">
    <property type="entry name" value="USP47_C"/>
</dbReference>
<evidence type="ECO:0000259" key="7">
    <source>
        <dbReference type="PROSITE" id="PS50235"/>
    </source>
</evidence>
<dbReference type="GO" id="GO:0016579">
    <property type="term" value="P:protein deubiquitination"/>
    <property type="evidence" value="ECO:0007669"/>
    <property type="project" value="InterPro"/>
</dbReference>
<proteinExistence type="inferred from homology"/>
<dbReference type="PROSITE" id="PS50235">
    <property type="entry name" value="USP_3"/>
    <property type="match status" value="1"/>
</dbReference>
<dbReference type="EC" id="3.4.19.12" evidence="6"/>
<evidence type="ECO:0000256" key="1">
    <source>
        <dbReference type="ARBA" id="ARBA00000707"/>
    </source>
</evidence>
<dbReference type="Proteomes" id="UP000187209">
    <property type="component" value="Unassembled WGS sequence"/>
</dbReference>
<dbReference type="InterPro" id="IPR001394">
    <property type="entry name" value="Peptidase_C19_UCH"/>
</dbReference>
<dbReference type="PANTHER" id="PTHR24006:SF702">
    <property type="entry name" value="UBIQUITIN CARBOXYL-TERMINAL HYDROLASE 47"/>
    <property type="match status" value="1"/>
</dbReference>
<dbReference type="GO" id="GO:0005829">
    <property type="term" value="C:cytosol"/>
    <property type="evidence" value="ECO:0007669"/>
    <property type="project" value="TreeGrafter"/>
</dbReference>
<keyword evidence="5 6" id="KW-0788">Thiol protease</keyword>
<dbReference type="SUPFAM" id="SSF54236">
    <property type="entry name" value="Ubiquitin-like"/>
    <property type="match status" value="1"/>
</dbReference>
<comment type="caution">
    <text evidence="8">The sequence shown here is derived from an EMBL/GenBank/DDBJ whole genome shotgun (WGS) entry which is preliminary data.</text>
</comment>
<dbReference type="InterPro" id="IPR028889">
    <property type="entry name" value="USP"/>
</dbReference>
<dbReference type="GO" id="GO:0004843">
    <property type="term" value="F:cysteine-type deubiquitinase activity"/>
    <property type="evidence" value="ECO:0007669"/>
    <property type="project" value="UniProtKB-UniRule"/>
</dbReference>
<dbReference type="InterPro" id="IPR038765">
    <property type="entry name" value="Papain-like_cys_pep_sf"/>
</dbReference>
<evidence type="ECO:0000256" key="6">
    <source>
        <dbReference type="RuleBase" id="RU366025"/>
    </source>
</evidence>
<evidence type="ECO:0000313" key="9">
    <source>
        <dbReference type="Proteomes" id="UP000187209"/>
    </source>
</evidence>
<dbReference type="AlphaFoldDB" id="A0A1R2BIN5"/>
<evidence type="ECO:0000256" key="5">
    <source>
        <dbReference type="ARBA" id="ARBA00022807"/>
    </source>
</evidence>
<dbReference type="Pfam" id="PF00443">
    <property type="entry name" value="UCH"/>
    <property type="match status" value="1"/>
</dbReference>
<dbReference type="PROSITE" id="PS00973">
    <property type="entry name" value="USP_2"/>
    <property type="match status" value="1"/>
</dbReference>
<comment type="catalytic activity">
    <reaction evidence="1 6">
        <text>Thiol-dependent hydrolysis of ester, thioester, amide, peptide and isopeptide bonds formed by the C-terminal Gly of ubiquitin (a 76-residue protein attached to proteins as an intracellular targeting signal).</text>
        <dbReference type="EC" id="3.4.19.12"/>
    </reaction>
</comment>
<organism evidence="8 9">
    <name type="scientific">Stentor coeruleus</name>
    <dbReference type="NCBI Taxonomy" id="5963"/>
    <lineage>
        <taxon>Eukaryota</taxon>
        <taxon>Sar</taxon>
        <taxon>Alveolata</taxon>
        <taxon>Ciliophora</taxon>
        <taxon>Postciliodesmatophora</taxon>
        <taxon>Heterotrichea</taxon>
        <taxon>Heterotrichida</taxon>
        <taxon>Stentoridae</taxon>
        <taxon>Stentor</taxon>
    </lineage>
</organism>
<protein>
    <recommendedName>
        <fullName evidence="6">Ubiquitin carboxyl-terminal hydrolase</fullName>
        <ecNumber evidence="6">3.4.19.12</ecNumber>
    </recommendedName>
</protein>
<feature type="domain" description="USP" evidence="7">
    <location>
        <begin position="13"/>
        <end position="405"/>
    </location>
</feature>
<dbReference type="PROSITE" id="PS00972">
    <property type="entry name" value="USP_1"/>
    <property type="match status" value="1"/>
</dbReference>
<comment type="similarity">
    <text evidence="6">Belongs to the peptidase C19 family.</text>
</comment>
<dbReference type="Pfam" id="PF19718">
    <property type="entry name" value="USP47_C"/>
    <property type="match status" value="1"/>
</dbReference>
<dbReference type="GO" id="GO:0006508">
    <property type="term" value="P:proteolysis"/>
    <property type="evidence" value="ECO:0007669"/>
    <property type="project" value="UniProtKB-KW"/>
</dbReference>
<keyword evidence="2 6" id="KW-0645">Protease</keyword>
<dbReference type="SUPFAM" id="SSF54001">
    <property type="entry name" value="Cysteine proteinases"/>
    <property type="match status" value="1"/>
</dbReference>
<accession>A0A1R2BIN5</accession>
<evidence type="ECO:0000256" key="2">
    <source>
        <dbReference type="ARBA" id="ARBA00022670"/>
    </source>
</evidence>
<keyword evidence="9" id="KW-1185">Reference proteome</keyword>
<name>A0A1R2BIN5_9CILI</name>
<keyword evidence="3 6" id="KW-0833">Ubl conjugation pathway</keyword>
<dbReference type="InterPro" id="IPR029071">
    <property type="entry name" value="Ubiquitin-like_domsf"/>
</dbReference>
<dbReference type="GO" id="GO:0005634">
    <property type="term" value="C:nucleus"/>
    <property type="evidence" value="ECO:0007669"/>
    <property type="project" value="TreeGrafter"/>
</dbReference>
<sequence>MLKSYVARKQDFVGLSNQGATCYMNSLLQTLYMTPEFRREIYKWTYEARHGSQEYCIPLQLQLLFARLQTSNAYSIETTALTKSFGWTHAESFQQHDVQEFCRVLFEAIEKSGKESNQIKFIQDMYEGKYADYVKCLYCENESTREDKFLDLSLTINNKFENIYNDSVEKALKNYVKPENLSGANQYYCENCKQKQDALKGLKIKELPYILVLQLKRFDYDYTANRRIKINDKVSFEELMNLNFLMQKNAGEGESMDMDSQPAEALPFIDPPELKNRNFKFLDCTRKDQITLLEKKIPLPMEIMSKKLYIEAKIAKKKANWDHKVQEFLSTGEYVYELYSVMIHSGSAWGGHYYAYIKCFETGKWYNFNDSNVTEISTKELSKVFGESSSWGSSTSAYLLMYRKVNSEKNIIKVEDTEISEDTINMLASLKKKSEDEEIKRKEDLKKITIRVKYKKDIKDIQVKQYDTISILKNATIIAYGLEIDPQDARLRDVDISDRMSSVLKDEMRIDRNQISHNKKLALEVKLPNEEFEDYDPMKMVLKVIPWKDGYFIEPNIEEITENPDTLRIIRNATVRELIDAISSKYNIPTSFLKVFKKNAYNLAYSSESINTSQQGNEKLNFTNITENTLLFIEKHEDKLQKSKWQAFFEQESSKTTIKVILHENFQSTDYRVSIHPQKTLAELKNMISKKVKIPENEFIMRKNTGQTPELKDMSQSVKQSILPNNDLIISKGIPLKPNQIRLIMYIAVVNQRPLKDSEFFSTYQLFDMPADIEWEVPIFKAKLREKIMDYFPTLHVANMRLREIQNEKLSKWIDDSMRINDISSFDNKKLAIQSLQSSDLVKEKDDIIIAVRRFVPSTWELEPAVEVKVNHKATLHKIGEVLSNEFNIKLANIEAYKIATQSFNRPELSYSRFEKLENRSEKANYGPLYLGDGACLIIKDMSEKIREMTADEKFKYAPKSASSFGKYFSREKDLKIAVRNS</sequence>
<evidence type="ECO:0000256" key="3">
    <source>
        <dbReference type="ARBA" id="ARBA00022786"/>
    </source>
</evidence>
<reference evidence="8 9" key="1">
    <citation type="submission" date="2016-11" db="EMBL/GenBank/DDBJ databases">
        <title>The macronuclear genome of Stentor coeruleus: a giant cell with tiny introns.</title>
        <authorList>
            <person name="Slabodnick M."/>
            <person name="Ruby J.G."/>
            <person name="Reiff S.B."/>
            <person name="Swart E.C."/>
            <person name="Gosai S."/>
            <person name="Prabakaran S."/>
            <person name="Witkowska E."/>
            <person name="Larue G.E."/>
            <person name="Fisher S."/>
            <person name="Freeman R.M."/>
            <person name="Gunawardena J."/>
            <person name="Chu W."/>
            <person name="Stover N.A."/>
            <person name="Gregory B.D."/>
            <person name="Nowacki M."/>
            <person name="Derisi J."/>
            <person name="Roy S.W."/>
            <person name="Marshall W.F."/>
            <person name="Sood P."/>
        </authorList>
    </citation>
    <scope>NUCLEOTIDE SEQUENCE [LARGE SCALE GENOMIC DNA]</scope>
    <source>
        <strain evidence="8">WM001</strain>
    </source>
</reference>
<evidence type="ECO:0000313" key="8">
    <source>
        <dbReference type="EMBL" id="OMJ76475.1"/>
    </source>
</evidence>
<dbReference type="PANTHER" id="PTHR24006">
    <property type="entry name" value="UBIQUITIN CARBOXYL-TERMINAL HYDROLASE"/>
    <property type="match status" value="1"/>
</dbReference>
<dbReference type="InterPro" id="IPR018200">
    <property type="entry name" value="USP_CS"/>
</dbReference>